<evidence type="ECO:0000313" key="5">
    <source>
        <dbReference type="EnsemblMetazoa" id="XP_019766331.1"/>
    </source>
</evidence>
<organism evidence="5 6">
    <name type="scientific">Dendroctonus ponderosae</name>
    <name type="common">Mountain pine beetle</name>
    <dbReference type="NCBI Taxonomy" id="77166"/>
    <lineage>
        <taxon>Eukaryota</taxon>
        <taxon>Metazoa</taxon>
        <taxon>Ecdysozoa</taxon>
        <taxon>Arthropoda</taxon>
        <taxon>Hexapoda</taxon>
        <taxon>Insecta</taxon>
        <taxon>Pterygota</taxon>
        <taxon>Neoptera</taxon>
        <taxon>Endopterygota</taxon>
        <taxon>Coleoptera</taxon>
        <taxon>Polyphaga</taxon>
        <taxon>Cucujiformia</taxon>
        <taxon>Curculionidae</taxon>
        <taxon>Scolytinae</taxon>
        <taxon>Dendroctonus</taxon>
    </lineage>
</organism>
<name>A0AAR5PZT7_DENPD</name>
<dbReference type="KEGG" id="dpa:109541804"/>
<feature type="signal peptide" evidence="3">
    <location>
        <begin position="1"/>
        <end position="19"/>
    </location>
</feature>
<sequence>MRSTAFAVIVSVVLVQIGAQNAIGDADYDLRVLSKQVKALVERRTEDLRSIEESVRRTVFNGPEVEELRDQVRSLKTEIDQLRTGTVAPPTPQSKNEKLTVKWLSNTVQELRSEISELQNTLNSSILLQDHEVHQAQISLLQSDISSLSGELERFRTLNARKDADMRLLQEELNSLRSDWRSMAEVNGRLRNQLKSMQLEWAHDMKALQEKETLPLPAENSSHPRHQRVLRQHVVHLEKTTRSLHKENALLQDRVKQLEEQQQSNHESNHINEINELDLQQVLALEMQLNNLSEQQLIHTGHIAELSKQIDNFDKVHLSMLELLENVESLENKVDKALPELRKEISKVESQTGQMVADIAPLKEDHNNIKESMKAIGFSVSKLQDKDSEDAAELQKLRQHLDNLEKGAAVQNSHLHNHILKEESVLTDVNATRSTIHLVEELQSFESEYKSIVNKLPRDCGSVDGPKGIYLISPGDGEPILARCDSGWTTIQKRYDGSINFNRNWNEYSNGFGSATGEHWLGNRNLHHLTKDNCTQLSINMKDIYGKYWEASYDHFHIADYTQGFKLTVSHYHGNASDAMDYQNRMEFSTVDNDRDISNTHCASNYEGGWWFSHCQHANLNGRYNLGLTWFDGTRNEWIAVAQSEMRVKRRDVC</sequence>
<evidence type="ECO:0000313" key="6">
    <source>
        <dbReference type="Proteomes" id="UP000019118"/>
    </source>
</evidence>
<dbReference type="InterPro" id="IPR020837">
    <property type="entry name" value="Fibrinogen_CS"/>
</dbReference>
<feature type="chain" id="PRO_5043927538" description="Fibrinogen C-terminal domain-containing protein" evidence="3">
    <location>
        <begin position="20"/>
        <end position="654"/>
    </location>
</feature>
<feature type="coiled-coil region" evidence="2">
    <location>
        <begin position="65"/>
        <end position="128"/>
    </location>
</feature>
<dbReference type="GeneID" id="109541804"/>
<protein>
    <recommendedName>
        <fullName evidence="4">Fibrinogen C-terminal domain-containing protein</fullName>
    </recommendedName>
</protein>
<dbReference type="SMART" id="SM00186">
    <property type="entry name" value="FBG"/>
    <property type="match status" value="1"/>
</dbReference>
<proteinExistence type="predicted"/>
<dbReference type="InterPro" id="IPR050373">
    <property type="entry name" value="Fibrinogen_C-term_domain"/>
</dbReference>
<dbReference type="Pfam" id="PF00147">
    <property type="entry name" value="Fibrinogen_C"/>
    <property type="match status" value="1"/>
</dbReference>
<dbReference type="CDD" id="cd00087">
    <property type="entry name" value="FReD"/>
    <property type="match status" value="1"/>
</dbReference>
<dbReference type="AlphaFoldDB" id="A0AAR5PZT7"/>
<keyword evidence="1" id="KW-1015">Disulfide bond</keyword>
<dbReference type="PROSITE" id="PS51406">
    <property type="entry name" value="FIBRINOGEN_C_2"/>
    <property type="match status" value="1"/>
</dbReference>
<dbReference type="InterPro" id="IPR014716">
    <property type="entry name" value="Fibrinogen_a/b/g_C_1"/>
</dbReference>
<feature type="domain" description="Fibrinogen C-terminal" evidence="4">
    <location>
        <begin position="451"/>
        <end position="652"/>
    </location>
</feature>
<accession>A0AAR5PZT7</accession>
<dbReference type="InterPro" id="IPR002181">
    <property type="entry name" value="Fibrinogen_a/b/g_C_dom"/>
</dbReference>
<dbReference type="GO" id="GO:0005615">
    <property type="term" value="C:extracellular space"/>
    <property type="evidence" value="ECO:0007669"/>
    <property type="project" value="TreeGrafter"/>
</dbReference>
<dbReference type="InterPro" id="IPR036056">
    <property type="entry name" value="Fibrinogen-like_C"/>
</dbReference>
<dbReference type="PANTHER" id="PTHR19143:SF444">
    <property type="entry name" value="PROTEIN SCABROUS"/>
    <property type="match status" value="1"/>
</dbReference>
<evidence type="ECO:0000256" key="2">
    <source>
        <dbReference type="SAM" id="Coils"/>
    </source>
</evidence>
<evidence type="ECO:0000256" key="1">
    <source>
        <dbReference type="ARBA" id="ARBA00023157"/>
    </source>
</evidence>
<dbReference type="Gene3D" id="1.20.5.1700">
    <property type="match status" value="1"/>
</dbReference>
<evidence type="ECO:0000256" key="3">
    <source>
        <dbReference type="SAM" id="SignalP"/>
    </source>
</evidence>
<keyword evidence="6" id="KW-1185">Reference proteome</keyword>
<keyword evidence="2" id="KW-0175">Coiled coil</keyword>
<reference evidence="6" key="1">
    <citation type="journal article" date="2013" name="Genome Biol.">
        <title>Draft genome of the mountain pine beetle, Dendroctonus ponderosae Hopkins, a major forest pest.</title>
        <authorList>
            <person name="Keeling C.I."/>
            <person name="Yuen M.M."/>
            <person name="Liao N.Y."/>
            <person name="Docking T.R."/>
            <person name="Chan S.K."/>
            <person name="Taylor G.A."/>
            <person name="Palmquist D.L."/>
            <person name="Jackman S.D."/>
            <person name="Nguyen A."/>
            <person name="Li M."/>
            <person name="Henderson H."/>
            <person name="Janes J.K."/>
            <person name="Zhao Y."/>
            <person name="Pandoh P."/>
            <person name="Moore R."/>
            <person name="Sperling F.A."/>
            <person name="Huber D.P."/>
            <person name="Birol I."/>
            <person name="Jones S.J."/>
            <person name="Bohlmann J."/>
        </authorList>
    </citation>
    <scope>NUCLEOTIDE SEQUENCE</scope>
</reference>
<dbReference type="Proteomes" id="UP000019118">
    <property type="component" value="Unassembled WGS sequence"/>
</dbReference>
<dbReference type="Gene3D" id="3.90.215.10">
    <property type="entry name" value="Gamma Fibrinogen, chain A, domain 1"/>
    <property type="match status" value="1"/>
</dbReference>
<dbReference type="PROSITE" id="PS00514">
    <property type="entry name" value="FIBRINOGEN_C_1"/>
    <property type="match status" value="1"/>
</dbReference>
<keyword evidence="3" id="KW-0732">Signal</keyword>
<dbReference type="PANTHER" id="PTHR19143">
    <property type="entry name" value="FIBRINOGEN/TENASCIN/ANGIOPOEITIN"/>
    <property type="match status" value="1"/>
</dbReference>
<evidence type="ECO:0000259" key="4">
    <source>
        <dbReference type="PROSITE" id="PS51406"/>
    </source>
</evidence>
<dbReference type="SUPFAM" id="SSF56496">
    <property type="entry name" value="Fibrinogen C-terminal domain-like"/>
    <property type="match status" value="1"/>
</dbReference>
<dbReference type="EnsemblMetazoa" id="XM_019910772.1">
    <property type="protein sequence ID" value="XP_019766331.1"/>
    <property type="gene ID" value="LOC109541804"/>
</dbReference>
<reference evidence="5" key="2">
    <citation type="submission" date="2024-08" db="UniProtKB">
        <authorList>
            <consortium name="EnsemblMetazoa"/>
        </authorList>
    </citation>
    <scope>IDENTIFICATION</scope>
</reference>